<evidence type="ECO:0000313" key="5">
    <source>
        <dbReference type="Proteomes" id="UP000724874"/>
    </source>
</evidence>
<evidence type="ECO:0000259" key="3">
    <source>
        <dbReference type="Pfam" id="PF18721"/>
    </source>
</evidence>
<dbReference type="InterPro" id="IPR040898">
    <property type="entry name" value="CxC6"/>
</dbReference>
<evidence type="ECO:0000313" key="4">
    <source>
        <dbReference type="EMBL" id="KAF8872290.1"/>
    </source>
</evidence>
<comment type="caution">
    <text evidence="4">The sequence shown here is derived from an EMBL/GenBank/DDBJ whole genome shotgun (WGS) entry which is preliminary data.</text>
</comment>
<evidence type="ECO:0000259" key="2">
    <source>
        <dbReference type="Pfam" id="PF18718"/>
    </source>
</evidence>
<sequence>MPQDHKELLLSFLGIDSTTPYLPFNIHNAFIKHCAIMEATLTVVKLHHDEEWQALVGDEDQFWYPKLTNFIDIFIANTQYYGNWKKPFSVAMTYPDMHDWLEKLEDRKSDSDVWGFSSPLKAWVKVKNREKEEREAKSGGSSKRQASPEKKSKSKSKWQVSPMKAKSKSKKKKQESSSSSADTKISLATVLMLLFSITDNPDAGENKVVVSGWLIALTNAISKKLGDDCTSTLLFHHERQQTPSSSSWVKLIAQKLDTFVTALSFSPYDSSGNYTHKLLPVSSKKIQPALVICPRSFVCGTLACQPWSLQQSTQDHDIPRTCSVLTGKCTACNTLYSTDHERYPDLSHQHQLSNNCLKIGQALWVDHLFSSSAESICTIAAESSIDLELDDGLNIKEVTAEAFEVLGEKGVIRASDKHSCSECTQIFKPSDGMATDKKYVKMVVLDGIVMGQLFSHCAYDNCYNDLSNSRSGSLCDQHHLLLASQCLHQPEWNTFRKYSRHNVHSGICWSLQRPAESYAWQPRSRGPNPQCHDDPASDPPLPPNYFSPGRYYCVKTICAPCGVVIAWTKFGHSESTTNILNFLASSPIELEIYGSLHPVHCGLLSLYQPSSSDYLCWTYCNPAPANNVAPNLVLWNMIQMDNHMVTGPSILKSEQLNAWLGGYQSIAKWMTPGNFNWFIMLCCFIILNTHQEAAEETVKPGDGR</sequence>
<proteinExistence type="predicted"/>
<dbReference type="Pfam" id="PF18718">
    <property type="entry name" value="CxC5"/>
    <property type="match status" value="1"/>
</dbReference>
<feature type="region of interest" description="Disordered" evidence="1">
    <location>
        <begin position="128"/>
        <end position="180"/>
    </location>
</feature>
<name>A0A9P5TF03_GYMJU</name>
<evidence type="ECO:0008006" key="6">
    <source>
        <dbReference type="Google" id="ProtNLM"/>
    </source>
</evidence>
<dbReference type="Pfam" id="PF18721">
    <property type="entry name" value="CxC6"/>
    <property type="match status" value="1"/>
</dbReference>
<feature type="domain" description="CxC5 like cysteine cluster associated with KDZ" evidence="2">
    <location>
        <begin position="288"/>
        <end position="380"/>
    </location>
</feature>
<feature type="domain" description="CxC6 like cysteine cluster associated with KDZ" evidence="3">
    <location>
        <begin position="444"/>
        <end position="490"/>
    </location>
</feature>
<reference evidence="4" key="1">
    <citation type="submission" date="2020-11" db="EMBL/GenBank/DDBJ databases">
        <authorList>
            <consortium name="DOE Joint Genome Institute"/>
            <person name="Ahrendt S."/>
            <person name="Riley R."/>
            <person name="Andreopoulos W."/>
            <person name="LaButti K."/>
            <person name="Pangilinan J."/>
            <person name="Ruiz-duenas F.J."/>
            <person name="Barrasa J.M."/>
            <person name="Sanchez-Garcia M."/>
            <person name="Camarero S."/>
            <person name="Miyauchi S."/>
            <person name="Serrano A."/>
            <person name="Linde D."/>
            <person name="Babiker R."/>
            <person name="Drula E."/>
            <person name="Ayuso-Fernandez I."/>
            <person name="Pacheco R."/>
            <person name="Padilla G."/>
            <person name="Ferreira P."/>
            <person name="Barriuso J."/>
            <person name="Kellner H."/>
            <person name="Castanera R."/>
            <person name="Alfaro M."/>
            <person name="Ramirez L."/>
            <person name="Pisabarro A.G."/>
            <person name="Kuo A."/>
            <person name="Tritt A."/>
            <person name="Lipzen A."/>
            <person name="He G."/>
            <person name="Yan M."/>
            <person name="Ng V."/>
            <person name="Cullen D."/>
            <person name="Martin F."/>
            <person name="Rosso M.-N."/>
            <person name="Henrissat B."/>
            <person name="Hibbett D."/>
            <person name="Martinez A.T."/>
            <person name="Grigoriev I.V."/>
        </authorList>
    </citation>
    <scope>NUCLEOTIDE SEQUENCE</scope>
    <source>
        <strain evidence="4">AH 44721</strain>
    </source>
</reference>
<dbReference type="AlphaFoldDB" id="A0A9P5TF03"/>
<feature type="compositionally biased region" description="Basic and acidic residues" evidence="1">
    <location>
        <begin position="128"/>
        <end position="137"/>
    </location>
</feature>
<accession>A0A9P5TF03</accession>
<gene>
    <name evidence="4" type="ORF">CPB84DRAFT_1818090</name>
</gene>
<evidence type="ECO:0000256" key="1">
    <source>
        <dbReference type="SAM" id="MobiDB-lite"/>
    </source>
</evidence>
<keyword evidence="5" id="KW-1185">Reference proteome</keyword>
<dbReference type="Proteomes" id="UP000724874">
    <property type="component" value="Unassembled WGS sequence"/>
</dbReference>
<organism evidence="4 5">
    <name type="scientific">Gymnopilus junonius</name>
    <name type="common">Spectacular rustgill mushroom</name>
    <name type="synonym">Gymnopilus spectabilis subsp. junonius</name>
    <dbReference type="NCBI Taxonomy" id="109634"/>
    <lineage>
        <taxon>Eukaryota</taxon>
        <taxon>Fungi</taxon>
        <taxon>Dikarya</taxon>
        <taxon>Basidiomycota</taxon>
        <taxon>Agaricomycotina</taxon>
        <taxon>Agaricomycetes</taxon>
        <taxon>Agaricomycetidae</taxon>
        <taxon>Agaricales</taxon>
        <taxon>Agaricineae</taxon>
        <taxon>Hymenogastraceae</taxon>
        <taxon>Gymnopilus</taxon>
    </lineage>
</organism>
<dbReference type="EMBL" id="JADNYJ010000272">
    <property type="protein sequence ID" value="KAF8872290.1"/>
    <property type="molecule type" value="Genomic_DNA"/>
</dbReference>
<dbReference type="InterPro" id="IPR041539">
    <property type="entry name" value="CxC5"/>
</dbReference>
<dbReference type="OrthoDB" id="2527272at2759"/>
<protein>
    <recommendedName>
        <fullName evidence="6">CxC5 like cysteine cluster associated with KDZ domain-containing protein</fullName>
    </recommendedName>
</protein>